<feature type="transmembrane region" description="Helical" evidence="6">
    <location>
        <begin position="322"/>
        <end position="341"/>
    </location>
</feature>
<evidence type="ECO:0000256" key="5">
    <source>
        <dbReference type="ARBA" id="ARBA00023136"/>
    </source>
</evidence>
<comment type="caution">
    <text evidence="7">The sequence shown here is derived from an EMBL/GenBank/DDBJ whole genome shotgun (WGS) entry which is preliminary data.</text>
</comment>
<keyword evidence="3 6" id="KW-0812">Transmembrane</keyword>
<keyword evidence="5 6" id="KW-0472">Membrane</keyword>
<evidence type="ECO:0000313" key="7">
    <source>
        <dbReference type="EMBL" id="CAH0041244.1"/>
    </source>
</evidence>
<evidence type="ECO:0000256" key="2">
    <source>
        <dbReference type="ARBA" id="ARBA00022448"/>
    </source>
</evidence>
<protein>
    <recommendedName>
        <fullName evidence="9">Choline transport protein</fullName>
    </recommendedName>
</protein>
<dbReference type="PROSITE" id="PS51257">
    <property type="entry name" value="PROKAR_LIPOPROTEIN"/>
    <property type="match status" value="1"/>
</dbReference>
<accession>A0A9N9YWI6</accession>
<keyword evidence="4 6" id="KW-1133">Transmembrane helix</keyword>
<dbReference type="EMBL" id="CABFNQ020000763">
    <property type="protein sequence ID" value="CAH0041244.1"/>
    <property type="molecule type" value="Genomic_DNA"/>
</dbReference>
<dbReference type="Pfam" id="PF13520">
    <property type="entry name" value="AA_permease_2"/>
    <property type="match status" value="1"/>
</dbReference>
<gene>
    <name evidence="7" type="ORF">CRHIZ90672A_00008987</name>
</gene>
<name>A0A9N9YWI6_9HYPO</name>
<dbReference type="OrthoDB" id="3257095at2759"/>
<feature type="transmembrane region" description="Helical" evidence="6">
    <location>
        <begin position="353"/>
        <end position="375"/>
    </location>
</feature>
<dbReference type="Gene3D" id="1.20.1740.10">
    <property type="entry name" value="Amino acid/polyamine transporter I"/>
    <property type="match status" value="1"/>
</dbReference>
<keyword evidence="2" id="KW-0813">Transport</keyword>
<feature type="transmembrane region" description="Helical" evidence="6">
    <location>
        <begin position="63"/>
        <end position="86"/>
    </location>
</feature>
<evidence type="ECO:0000256" key="1">
    <source>
        <dbReference type="ARBA" id="ARBA00004141"/>
    </source>
</evidence>
<feature type="transmembrane region" description="Helical" evidence="6">
    <location>
        <begin position="20"/>
        <end position="43"/>
    </location>
</feature>
<evidence type="ECO:0000256" key="6">
    <source>
        <dbReference type="SAM" id="Phobius"/>
    </source>
</evidence>
<dbReference type="Proteomes" id="UP000696573">
    <property type="component" value="Unassembled WGS sequence"/>
</dbReference>
<dbReference type="GO" id="GO:0016020">
    <property type="term" value="C:membrane"/>
    <property type="evidence" value="ECO:0007669"/>
    <property type="project" value="UniProtKB-SubCell"/>
</dbReference>
<dbReference type="PANTHER" id="PTHR45649:SF14">
    <property type="entry name" value="GABA PERMEASE"/>
    <property type="match status" value="1"/>
</dbReference>
<evidence type="ECO:0000256" key="3">
    <source>
        <dbReference type="ARBA" id="ARBA00022692"/>
    </source>
</evidence>
<dbReference type="PANTHER" id="PTHR45649">
    <property type="entry name" value="AMINO-ACID PERMEASE BAT1"/>
    <property type="match status" value="1"/>
</dbReference>
<evidence type="ECO:0000313" key="8">
    <source>
        <dbReference type="Proteomes" id="UP000696573"/>
    </source>
</evidence>
<dbReference type="AlphaFoldDB" id="A0A9N9YWI6"/>
<feature type="transmembrane region" description="Helical" evidence="6">
    <location>
        <begin position="254"/>
        <end position="275"/>
    </location>
</feature>
<sequence length="413" mass="45263">MAELARFVSYLKVDYALMSWQLVAIGCFAGLWLGAISSALGVVVQTQTYVSITMPYDFQRWQAFLPTSIAIHIVFFIAIAIVLAVCTPEKHNAKYVFTDFNNYTGWESDGVAWCVGLLTALFDYFSLATASNFAEEIPNAELQVPKEASHVTVVTQIALNSFITTPFTITVLFCIGDALEVLQSSVGMTSPFTQIVLNATNSPAAAIILNGAGTCVAFVSGLDLWGAAARAMWSLARDNALPPIFAQLHPTYQVVVVCILAPFLPAVLVTMIYIWNSTAFYGIMAGVIVAFQLSYAIPIGARLFYSRRYCPQESARWSLGKFGAVIDSVPLAFGCFFIVFLDFPPQMPVTAVSMNYSIVLIGGIVVFAIIVWFCYTRKHYLVSQEPITGIEPVSIAELSTRESKDEVIENKKD</sequence>
<dbReference type="InterPro" id="IPR002293">
    <property type="entry name" value="AA/rel_permease1"/>
</dbReference>
<feature type="transmembrane region" description="Helical" evidence="6">
    <location>
        <begin position="281"/>
        <end position="301"/>
    </location>
</feature>
<organism evidence="7 8">
    <name type="scientific">Clonostachys rhizophaga</name>
    <dbReference type="NCBI Taxonomy" id="160324"/>
    <lineage>
        <taxon>Eukaryota</taxon>
        <taxon>Fungi</taxon>
        <taxon>Dikarya</taxon>
        <taxon>Ascomycota</taxon>
        <taxon>Pezizomycotina</taxon>
        <taxon>Sordariomycetes</taxon>
        <taxon>Hypocreomycetidae</taxon>
        <taxon>Hypocreales</taxon>
        <taxon>Bionectriaceae</taxon>
        <taxon>Clonostachys</taxon>
    </lineage>
</organism>
<reference evidence="7" key="1">
    <citation type="submission" date="2021-10" db="EMBL/GenBank/DDBJ databases">
        <authorList>
            <person name="Piombo E."/>
        </authorList>
    </citation>
    <scope>NUCLEOTIDE SEQUENCE</scope>
</reference>
<proteinExistence type="predicted"/>
<evidence type="ECO:0008006" key="9">
    <source>
        <dbReference type="Google" id="ProtNLM"/>
    </source>
</evidence>
<keyword evidence="8" id="KW-1185">Reference proteome</keyword>
<evidence type="ECO:0000256" key="4">
    <source>
        <dbReference type="ARBA" id="ARBA00022989"/>
    </source>
</evidence>
<dbReference type="GO" id="GO:0022857">
    <property type="term" value="F:transmembrane transporter activity"/>
    <property type="evidence" value="ECO:0007669"/>
    <property type="project" value="InterPro"/>
</dbReference>
<comment type="subcellular location">
    <subcellularLocation>
        <location evidence="1">Membrane</location>
        <topology evidence="1">Multi-pass membrane protein</topology>
    </subcellularLocation>
</comment>